<dbReference type="EMBL" id="CAJNNV010024811">
    <property type="protein sequence ID" value="CAE8610650.1"/>
    <property type="molecule type" value="Genomic_DNA"/>
</dbReference>
<dbReference type="AlphaFoldDB" id="A0A813FFL0"/>
<organism evidence="2 4">
    <name type="scientific">Polarella glacialis</name>
    <name type="common">Dinoflagellate</name>
    <dbReference type="NCBI Taxonomy" id="89957"/>
    <lineage>
        <taxon>Eukaryota</taxon>
        <taxon>Sar</taxon>
        <taxon>Alveolata</taxon>
        <taxon>Dinophyceae</taxon>
        <taxon>Suessiales</taxon>
        <taxon>Suessiaceae</taxon>
        <taxon>Polarella</taxon>
    </lineage>
</organism>
<evidence type="ECO:0000313" key="3">
    <source>
        <dbReference type="EMBL" id="CAE8644162.1"/>
    </source>
</evidence>
<gene>
    <name evidence="2" type="ORF">PGLA1383_LOCUS28460</name>
    <name evidence="3" type="ORF">PGLA2088_LOCUS2813</name>
</gene>
<protein>
    <submittedName>
        <fullName evidence="2">Uncharacterized protein</fullName>
    </submittedName>
</protein>
<feature type="non-terminal residue" evidence="2">
    <location>
        <position position="142"/>
    </location>
</feature>
<dbReference type="Proteomes" id="UP000626109">
    <property type="component" value="Unassembled WGS sequence"/>
</dbReference>
<reference evidence="2" key="1">
    <citation type="submission" date="2021-02" db="EMBL/GenBank/DDBJ databases">
        <authorList>
            <person name="Dougan E. K."/>
            <person name="Rhodes N."/>
            <person name="Thang M."/>
            <person name="Chan C."/>
        </authorList>
    </citation>
    <scope>NUCLEOTIDE SEQUENCE</scope>
</reference>
<accession>A0A813FFL0</accession>
<keyword evidence="4" id="KW-1185">Reference proteome</keyword>
<evidence type="ECO:0000313" key="2">
    <source>
        <dbReference type="EMBL" id="CAE8610650.1"/>
    </source>
</evidence>
<feature type="compositionally biased region" description="Low complexity" evidence="1">
    <location>
        <begin position="26"/>
        <end position="69"/>
    </location>
</feature>
<comment type="caution">
    <text evidence="2">The sequence shown here is derived from an EMBL/GenBank/DDBJ whole genome shotgun (WGS) entry which is preliminary data.</text>
</comment>
<feature type="region of interest" description="Disordered" evidence="1">
    <location>
        <begin position="1"/>
        <end position="69"/>
    </location>
</feature>
<name>A0A813FFL0_POLGL</name>
<sequence length="142" mass="15365">AKDWKTSGGGWGKQGQGWNEASDQKSQSWGGNGQQSSWESGGSSGSQAAVAQPAPAPAARPAAPSGPSKPWVVVARLEKEGRCPTVIEEWARLQDEIWAGHRPLPQGWTRVWSRSRKEEYYARVADNFSTFDLNVVFGALPG</sequence>
<evidence type="ECO:0000256" key="1">
    <source>
        <dbReference type="SAM" id="MobiDB-lite"/>
    </source>
</evidence>
<dbReference type="Proteomes" id="UP000654075">
    <property type="component" value="Unassembled WGS sequence"/>
</dbReference>
<proteinExistence type="predicted"/>
<dbReference type="EMBL" id="CAJNNW010002361">
    <property type="protein sequence ID" value="CAE8644162.1"/>
    <property type="molecule type" value="Genomic_DNA"/>
</dbReference>
<evidence type="ECO:0000313" key="4">
    <source>
        <dbReference type="Proteomes" id="UP000654075"/>
    </source>
</evidence>